<comment type="caution">
    <text evidence="8">The sequence shown here is derived from an EMBL/GenBank/DDBJ whole genome shotgun (WGS) entry which is preliminary data.</text>
</comment>
<dbReference type="Pfam" id="PF17874">
    <property type="entry name" value="TPR_MalT"/>
    <property type="match status" value="1"/>
</dbReference>
<feature type="repeat" description="TPR" evidence="6">
    <location>
        <begin position="278"/>
        <end position="311"/>
    </location>
</feature>
<evidence type="ECO:0000256" key="2">
    <source>
        <dbReference type="ARBA" id="ARBA00022490"/>
    </source>
</evidence>
<dbReference type="Gene3D" id="1.10.260.40">
    <property type="entry name" value="lambda repressor-like DNA-binding domains"/>
    <property type="match status" value="1"/>
</dbReference>
<comment type="subcellular location">
    <subcellularLocation>
        <location evidence="1">Cytoplasm</location>
    </subcellularLocation>
</comment>
<dbReference type="PROSITE" id="PS50005">
    <property type="entry name" value="TPR"/>
    <property type="match status" value="2"/>
</dbReference>
<dbReference type="RefSeq" id="WP_201630713.1">
    <property type="nucleotide sequence ID" value="NZ_JAEQNB010000001.1"/>
</dbReference>
<gene>
    <name evidence="8" type="ORF">JJB07_02130</name>
</gene>
<dbReference type="InterPro" id="IPR019734">
    <property type="entry name" value="TPR_rpt"/>
</dbReference>
<evidence type="ECO:0000259" key="7">
    <source>
        <dbReference type="PROSITE" id="PS50943"/>
    </source>
</evidence>
<dbReference type="InterPro" id="IPR011990">
    <property type="entry name" value="TPR-like_helical_dom_sf"/>
</dbReference>
<keyword evidence="3" id="KW-0677">Repeat</keyword>
<protein>
    <submittedName>
        <fullName evidence="8">Tetratricopeptide repeat protein</fullName>
    </submittedName>
</protein>
<comment type="similarity">
    <text evidence="5">Belongs to the Rap family.</text>
</comment>
<dbReference type="InterPro" id="IPR001387">
    <property type="entry name" value="Cro/C1-type_HTH"/>
</dbReference>
<proteinExistence type="inferred from homology"/>
<evidence type="ECO:0000256" key="1">
    <source>
        <dbReference type="ARBA" id="ARBA00004496"/>
    </source>
</evidence>
<dbReference type="SMART" id="SM00530">
    <property type="entry name" value="HTH_XRE"/>
    <property type="match status" value="1"/>
</dbReference>
<evidence type="ECO:0000256" key="3">
    <source>
        <dbReference type="ARBA" id="ARBA00022737"/>
    </source>
</evidence>
<accession>A0ABS1J581</accession>
<dbReference type="CDD" id="cd00093">
    <property type="entry name" value="HTH_XRE"/>
    <property type="match status" value="1"/>
</dbReference>
<dbReference type="InterPro" id="IPR051476">
    <property type="entry name" value="Bac_ResReg_Asp_Phosphatase"/>
</dbReference>
<keyword evidence="4 6" id="KW-0802">TPR repeat</keyword>
<dbReference type="SUPFAM" id="SSF47413">
    <property type="entry name" value="lambda repressor-like DNA-binding domains"/>
    <property type="match status" value="1"/>
</dbReference>
<dbReference type="PANTHER" id="PTHR46630">
    <property type="entry name" value="TETRATRICOPEPTIDE REPEAT PROTEIN 29"/>
    <property type="match status" value="1"/>
</dbReference>
<dbReference type="SMART" id="SM00028">
    <property type="entry name" value="TPR"/>
    <property type="match status" value="6"/>
</dbReference>
<dbReference type="EMBL" id="JAEQNB010000001">
    <property type="protein sequence ID" value="MBL0385434.1"/>
    <property type="molecule type" value="Genomic_DNA"/>
</dbReference>
<keyword evidence="9" id="KW-1185">Reference proteome</keyword>
<dbReference type="SUPFAM" id="SSF48452">
    <property type="entry name" value="TPR-like"/>
    <property type="match status" value="3"/>
</dbReference>
<reference evidence="8 9" key="1">
    <citation type="submission" date="2021-01" db="EMBL/GenBank/DDBJ databases">
        <title>Tumebacillus sp. strain ITR2 16S ribosomal RNA gene Genome sequencing and assembly.</title>
        <authorList>
            <person name="Kang M."/>
        </authorList>
    </citation>
    <scope>NUCLEOTIDE SEQUENCE [LARGE SCALE GENOMIC DNA]</scope>
    <source>
        <strain evidence="8 9">ITR2</strain>
    </source>
</reference>
<feature type="repeat" description="TPR" evidence="6">
    <location>
        <begin position="238"/>
        <end position="271"/>
    </location>
</feature>
<keyword evidence="2" id="KW-0963">Cytoplasm</keyword>
<dbReference type="PROSITE" id="PS50943">
    <property type="entry name" value="HTH_CROC1"/>
    <property type="match status" value="1"/>
</dbReference>
<dbReference type="Proteomes" id="UP000602284">
    <property type="component" value="Unassembled WGS sequence"/>
</dbReference>
<dbReference type="InterPro" id="IPR041617">
    <property type="entry name" value="TPR_MalT"/>
</dbReference>
<name>A0ABS1J581_9BACL</name>
<evidence type="ECO:0000313" key="8">
    <source>
        <dbReference type="EMBL" id="MBL0385434.1"/>
    </source>
</evidence>
<dbReference type="PANTHER" id="PTHR46630:SF1">
    <property type="entry name" value="TETRATRICOPEPTIDE REPEAT PROTEIN 29"/>
    <property type="match status" value="1"/>
</dbReference>
<dbReference type="Gene3D" id="1.25.40.10">
    <property type="entry name" value="Tetratricopeptide repeat domain"/>
    <property type="match status" value="3"/>
</dbReference>
<sequence length="438" mass="50149">MNYLTLGQKLRLKRKELNLTLKDVAGDYISTATLSLVERDMQVPSEDLLRYLADKLQTPYPYFRETPEETLNRRAKTLLAEAEVLLYRKRFGMAARFAEEILEDAKELKLMHLIGQSSLLLSQIALEKGEYHKANQYLFEAQNATILSGNDGWLPNIYYQFGLVSFRQSFYAQALDYFKQAEQTELVELKTVEDDLTRKILSMISQTYHKLSQFDQALHYAEKTRDLVSRLNNLEAYAESLIMLGASYREKEQYDQAFDLFQEAQRLIHQVDAQQELSEISYNLASLFVKTGNFEEAHRHYAQAIDQKLQHQDPSVVSTSLEHVETLILSGDIEPALERLESATLLLDQFGVEEERARALALRYQLLHLSGKSQEGRAALEESLTLTRKLPFPKRVADTLVRLGRICANSGDPTTATLLFAEALAVYENCGIILDRFI</sequence>
<organism evidence="8 9">
    <name type="scientific">Tumebacillus amylolyticus</name>
    <dbReference type="NCBI Taxonomy" id="2801339"/>
    <lineage>
        <taxon>Bacteria</taxon>
        <taxon>Bacillati</taxon>
        <taxon>Bacillota</taxon>
        <taxon>Bacilli</taxon>
        <taxon>Bacillales</taxon>
        <taxon>Alicyclobacillaceae</taxon>
        <taxon>Tumebacillus</taxon>
    </lineage>
</organism>
<dbReference type="InterPro" id="IPR010982">
    <property type="entry name" value="Lambda_DNA-bd_dom_sf"/>
</dbReference>
<feature type="domain" description="HTH cro/C1-type" evidence="7">
    <location>
        <begin position="10"/>
        <end position="63"/>
    </location>
</feature>
<evidence type="ECO:0000256" key="4">
    <source>
        <dbReference type="ARBA" id="ARBA00022803"/>
    </source>
</evidence>
<evidence type="ECO:0000256" key="6">
    <source>
        <dbReference type="PROSITE-ProRule" id="PRU00339"/>
    </source>
</evidence>
<evidence type="ECO:0000313" key="9">
    <source>
        <dbReference type="Proteomes" id="UP000602284"/>
    </source>
</evidence>
<evidence type="ECO:0000256" key="5">
    <source>
        <dbReference type="ARBA" id="ARBA00038253"/>
    </source>
</evidence>